<comment type="subcellular location">
    <subcellularLocation>
        <location evidence="1">Cell membrane</location>
        <topology evidence="1">Multi-pass membrane protein</topology>
    </subcellularLocation>
</comment>
<dbReference type="Pfam" id="PF03176">
    <property type="entry name" value="MMPL"/>
    <property type="match status" value="1"/>
</dbReference>
<dbReference type="InterPro" id="IPR050545">
    <property type="entry name" value="Mycobact_MmpL"/>
</dbReference>
<dbReference type="InterPro" id="IPR004869">
    <property type="entry name" value="MMPL_dom"/>
</dbReference>
<feature type="domain" description="Membrane transport protein MMPL" evidence="7">
    <location>
        <begin position="156"/>
        <end position="376"/>
    </location>
</feature>
<dbReference type="GO" id="GO:0005886">
    <property type="term" value="C:plasma membrane"/>
    <property type="evidence" value="ECO:0007669"/>
    <property type="project" value="UniProtKB-SubCell"/>
</dbReference>
<accession>A0A445MZB4</accession>
<feature type="transmembrane region" description="Helical" evidence="6">
    <location>
        <begin position="20"/>
        <end position="39"/>
    </location>
</feature>
<feature type="transmembrane region" description="Helical" evidence="6">
    <location>
        <begin position="251"/>
        <end position="274"/>
    </location>
</feature>
<evidence type="ECO:0000256" key="3">
    <source>
        <dbReference type="ARBA" id="ARBA00022692"/>
    </source>
</evidence>
<gene>
    <name evidence="8" type="ORF">PITCH_A30001</name>
</gene>
<evidence type="ECO:0000256" key="1">
    <source>
        <dbReference type="ARBA" id="ARBA00004651"/>
    </source>
</evidence>
<protein>
    <recommendedName>
        <fullName evidence="7">Membrane transport protein MMPL domain-containing protein</fullName>
    </recommendedName>
</protein>
<evidence type="ECO:0000259" key="7">
    <source>
        <dbReference type="Pfam" id="PF03176"/>
    </source>
</evidence>
<reference evidence="8" key="1">
    <citation type="submission" date="2018-01" db="EMBL/GenBank/DDBJ databases">
        <authorList>
            <person name="Regsiter A."/>
            <person name="William W."/>
        </authorList>
    </citation>
    <scope>NUCLEOTIDE SEQUENCE</scope>
    <source>
        <strain evidence="8">TRIP AH-1</strain>
    </source>
</reference>
<dbReference type="EMBL" id="OJIN01000170">
    <property type="protein sequence ID" value="SPD74681.1"/>
    <property type="molecule type" value="Genomic_DNA"/>
</dbReference>
<sequence length="528" mass="58919">MTTIKSKISRGVGDFVIKNRIAILIFSLILTIVCCYGITKIQFRVKLEDMLPPTSPFVKLDQKFGKMFGSYDFFSVQLSVKTGELFEYDNLTLLKSLTDDIYFLPDVRRSLVWSLALNKVKEIRGSGGNFYVKAFMWPHVPKTKEGLEKLKRAVLKSDIYAGKLISKDNKAALITGYVKDDYDSKRFFKSLNDIRANYQKNNPNVEIKMIGQPVLMGWIYNHFPDMFVIFGVTIVMIMAILSISFRSFQGLAVPLIVGVLSTVWGLGIIGLLGINLNPLMIVLPFLIGSRSLSHSVQITSRYLEEYASSGDTKEATLITVENMFLANASAIATEIAGFMTLTLASIVLIQDVGISMTLWMIGVFFTTAILTPLICMYMPPLSEKRLEKIRNVGSSKGDIIDRMLISITGFAINKQSRLIIVIAMFVIIAGGIKVAMHLKFGDLSPGSPILWPDSEYNIASDEINNRFEKAGTDKFQLFIQGKEPKTILSTEALALQIQLNNFAASHICVGAPNMLWSDYCFSDRNELA</sequence>
<name>A0A445MZB4_9BACT</name>
<dbReference type="PANTHER" id="PTHR33406:SF13">
    <property type="entry name" value="MEMBRANE PROTEIN YDFJ"/>
    <property type="match status" value="1"/>
</dbReference>
<proteinExistence type="predicted"/>
<keyword evidence="5 6" id="KW-0472">Membrane</keyword>
<dbReference type="Gene3D" id="1.20.1640.10">
    <property type="entry name" value="Multidrug efflux transporter AcrB transmembrane domain"/>
    <property type="match status" value="1"/>
</dbReference>
<evidence type="ECO:0000256" key="6">
    <source>
        <dbReference type="SAM" id="Phobius"/>
    </source>
</evidence>
<dbReference type="SUPFAM" id="SSF82866">
    <property type="entry name" value="Multidrug efflux transporter AcrB transmembrane domain"/>
    <property type="match status" value="1"/>
</dbReference>
<evidence type="ECO:0000313" key="8">
    <source>
        <dbReference type="EMBL" id="SPD74681.1"/>
    </source>
</evidence>
<feature type="transmembrane region" description="Helical" evidence="6">
    <location>
        <begin position="418"/>
        <end position="438"/>
    </location>
</feature>
<evidence type="ECO:0000256" key="5">
    <source>
        <dbReference type="ARBA" id="ARBA00023136"/>
    </source>
</evidence>
<keyword evidence="4 6" id="KW-1133">Transmembrane helix</keyword>
<dbReference type="PANTHER" id="PTHR33406">
    <property type="entry name" value="MEMBRANE PROTEIN MJ1562-RELATED"/>
    <property type="match status" value="1"/>
</dbReference>
<evidence type="ECO:0000256" key="2">
    <source>
        <dbReference type="ARBA" id="ARBA00022475"/>
    </source>
</evidence>
<dbReference type="AlphaFoldDB" id="A0A445MZB4"/>
<organism evidence="8">
    <name type="scientific">uncultured Desulfobacterium sp</name>
    <dbReference type="NCBI Taxonomy" id="201089"/>
    <lineage>
        <taxon>Bacteria</taxon>
        <taxon>Pseudomonadati</taxon>
        <taxon>Thermodesulfobacteriota</taxon>
        <taxon>Desulfobacteria</taxon>
        <taxon>Desulfobacterales</taxon>
        <taxon>Desulfobacteriaceae</taxon>
        <taxon>Desulfobacterium</taxon>
        <taxon>environmental samples</taxon>
    </lineage>
</organism>
<feature type="transmembrane region" description="Helical" evidence="6">
    <location>
        <begin position="226"/>
        <end position="245"/>
    </location>
</feature>
<feature type="transmembrane region" description="Helical" evidence="6">
    <location>
        <begin position="356"/>
        <end position="378"/>
    </location>
</feature>
<keyword evidence="2" id="KW-1003">Cell membrane</keyword>
<feature type="transmembrane region" description="Helical" evidence="6">
    <location>
        <begin position="324"/>
        <end position="350"/>
    </location>
</feature>
<evidence type="ECO:0000256" key="4">
    <source>
        <dbReference type="ARBA" id="ARBA00022989"/>
    </source>
</evidence>
<keyword evidence="3 6" id="KW-0812">Transmembrane</keyword>